<dbReference type="VEuPathDB" id="GiardiaDB:GMRT_15810"/>
<feature type="coiled-coil region" evidence="1">
    <location>
        <begin position="72"/>
        <end position="99"/>
    </location>
</feature>
<accession>A0A4Z1T7P3</accession>
<evidence type="ECO:0000313" key="4">
    <source>
        <dbReference type="Proteomes" id="UP000315496"/>
    </source>
</evidence>
<reference evidence="3 4" key="1">
    <citation type="submission" date="2019-05" db="EMBL/GenBank/DDBJ databases">
        <title>The compact genome of Giardia muris reveals important steps in the evolution of intestinal protozoan parasites.</title>
        <authorList>
            <person name="Xu F."/>
            <person name="Jimenez-Gonzalez A."/>
            <person name="Einarsson E."/>
            <person name="Astvaldsson A."/>
            <person name="Peirasmaki D."/>
            <person name="Eckmann L."/>
            <person name="Andersson J.O."/>
            <person name="Svard S.G."/>
            <person name="Jerlstrom-Hultqvist J."/>
        </authorList>
    </citation>
    <scope>NUCLEOTIDE SEQUENCE [LARGE SCALE GENOMIC DNA]</scope>
    <source>
        <strain evidence="3 4">Roberts-Thomson</strain>
    </source>
</reference>
<dbReference type="Proteomes" id="UP000315496">
    <property type="component" value="Chromosome 2"/>
</dbReference>
<feature type="coiled-coil region" evidence="1">
    <location>
        <begin position="596"/>
        <end position="673"/>
    </location>
</feature>
<protein>
    <submittedName>
        <fullName evidence="3">Uncharacterized protein</fullName>
    </submittedName>
</protein>
<feature type="region of interest" description="Disordered" evidence="2">
    <location>
        <begin position="294"/>
        <end position="315"/>
    </location>
</feature>
<feature type="region of interest" description="Disordered" evidence="2">
    <location>
        <begin position="111"/>
        <end position="130"/>
    </location>
</feature>
<feature type="coiled-coil region" evidence="1">
    <location>
        <begin position="396"/>
        <end position="493"/>
    </location>
</feature>
<name>A0A4Z1T7P3_GIAMU</name>
<dbReference type="EMBL" id="VDLU01000002">
    <property type="protein sequence ID" value="TNJ29167.1"/>
    <property type="molecule type" value="Genomic_DNA"/>
</dbReference>
<organism evidence="3 4">
    <name type="scientific">Giardia muris</name>
    <dbReference type="NCBI Taxonomy" id="5742"/>
    <lineage>
        <taxon>Eukaryota</taxon>
        <taxon>Metamonada</taxon>
        <taxon>Diplomonadida</taxon>
        <taxon>Hexamitidae</taxon>
        <taxon>Giardiinae</taxon>
        <taxon>Giardia</taxon>
    </lineage>
</organism>
<keyword evidence="4" id="KW-1185">Reference proteome</keyword>
<evidence type="ECO:0000256" key="2">
    <source>
        <dbReference type="SAM" id="MobiDB-lite"/>
    </source>
</evidence>
<sequence>MPPAARTAIPRVAEHPAQRAGAAATAYADLHQHIAVNESEAARTITQAKADLILTQEIERYSLSGTETTERAEMVEAVLAAQRNEISDLKAKLATVEHDYTQKIGAIESSGRPLAHVSQSASADSDPAQLHAENERLRRENSRLQHALNASDLGQQEVLAELLDRLSAQIKDNEVLSSQLKQAAVQNARMADDIDKELQAASPTHGSATEPRNTELAHIRQEVRSAHQLLDKCMPASKGSLPTRITALLTAYTEYKRRLDEPGSAPHSPLLEDEKDREIESLRGALEALEEAYQTSVGASPESMISIHSPSMRDPDRKQLEAKIDTQAKELKNLQYQFAQTKARFTEELGKRQAIIASLEAMVKNTTSPASYAFKNSNEPEILKLRESERNFVQENARLVNEVANLRSALAAMESQQQKELEEVFSRLSTQVQDNEKLAARLKHAAAQLEQSPSGIITGLSPLTDESLLRSENAQLQMELRAAKKALDNASVNPALPLPAQIRELLEKCKELEGAGSSRSLDLQSLIPADADVTSDEFVSRIYAILEEKIGAVEELALRARTKAEADGSLAKDLEELLGEVNDGVRGDYTLTAKPIGPTEKNLEAAKKRISQLEAELNAARIHNAEHLLQENAVLRADVEVAINAAKLATDAANAAARTIREQANKIDRLESQLIRQQ</sequence>
<proteinExistence type="predicted"/>
<evidence type="ECO:0000256" key="1">
    <source>
        <dbReference type="SAM" id="Coils"/>
    </source>
</evidence>
<comment type="caution">
    <text evidence="3">The sequence shown here is derived from an EMBL/GenBank/DDBJ whole genome shotgun (WGS) entry which is preliminary data.</text>
</comment>
<keyword evidence="1" id="KW-0175">Coiled coil</keyword>
<feature type="compositionally biased region" description="Low complexity" evidence="2">
    <location>
        <begin position="118"/>
        <end position="129"/>
    </location>
</feature>
<evidence type="ECO:0000313" key="3">
    <source>
        <dbReference type="EMBL" id="TNJ29167.1"/>
    </source>
</evidence>
<gene>
    <name evidence="3" type="ORF">GMRT_15810</name>
</gene>
<dbReference type="AlphaFoldDB" id="A0A4Z1T7P3"/>